<organism evidence="1 2">
    <name type="scientific">Ilyodon furcidens</name>
    <name type="common">goldbreast splitfin</name>
    <dbReference type="NCBI Taxonomy" id="33524"/>
    <lineage>
        <taxon>Eukaryota</taxon>
        <taxon>Metazoa</taxon>
        <taxon>Chordata</taxon>
        <taxon>Craniata</taxon>
        <taxon>Vertebrata</taxon>
        <taxon>Euteleostomi</taxon>
        <taxon>Actinopterygii</taxon>
        <taxon>Neopterygii</taxon>
        <taxon>Teleostei</taxon>
        <taxon>Neoteleostei</taxon>
        <taxon>Acanthomorphata</taxon>
        <taxon>Ovalentaria</taxon>
        <taxon>Atherinomorphae</taxon>
        <taxon>Cyprinodontiformes</taxon>
        <taxon>Goodeidae</taxon>
        <taxon>Ilyodon</taxon>
    </lineage>
</organism>
<dbReference type="Proteomes" id="UP001482620">
    <property type="component" value="Unassembled WGS sequence"/>
</dbReference>
<keyword evidence="2" id="KW-1185">Reference proteome</keyword>
<evidence type="ECO:0000313" key="2">
    <source>
        <dbReference type="Proteomes" id="UP001482620"/>
    </source>
</evidence>
<proteinExistence type="predicted"/>
<dbReference type="EMBL" id="JAHRIQ010046618">
    <property type="protein sequence ID" value="MEQ2235694.1"/>
    <property type="molecule type" value="Genomic_DNA"/>
</dbReference>
<evidence type="ECO:0000313" key="1">
    <source>
        <dbReference type="EMBL" id="MEQ2235694.1"/>
    </source>
</evidence>
<reference evidence="1 2" key="1">
    <citation type="submission" date="2021-06" db="EMBL/GenBank/DDBJ databases">
        <authorList>
            <person name="Palmer J.M."/>
        </authorList>
    </citation>
    <scope>NUCLEOTIDE SEQUENCE [LARGE SCALE GENOMIC DNA]</scope>
    <source>
        <strain evidence="2">if_2019</strain>
        <tissue evidence="1">Muscle</tissue>
    </source>
</reference>
<gene>
    <name evidence="1" type="ORF">ILYODFUR_004900</name>
</gene>
<sequence length="74" mass="8933">MRIHNLRAEVQHVNTFSQATQHHKQSKSTVSWIYRHNRWTERRKVANPTEHPVHTGWPPRWLKACLYDPYSPPH</sequence>
<accession>A0ABV0TT39</accession>
<comment type="caution">
    <text evidence="1">The sequence shown here is derived from an EMBL/GenBank/DDBJ whole genome shotgun (WGS) entry which is preliminary data.</text>
</comment>
<name>A0ABV0TT39_9TELE</name>
<protein>
    <submittedName>
        <fullName evidence="1">Uncharacterized protein</fullName>
    </submittedName>
</protein>